<evidence type="ECO:0000313" key="3">
    <source>
        <dbReference type="EMBL" id="VDN04023.1"/>
    </source>
</evidence>
<dbReference type="InterPro" id="IPR007053">
    <property type="entry name" value="LRAT_dom"/>
</dbReference>
<keyword evidence="1" id="KW-0472">Membrane</keyword>
<dbReference type="InterPro" id="IPR053858">
    <property type="entry name" value="Arb2_dom"/>
</dbReference>
<dbReference type="Gene3D" id="3.40.50.1820">
    <property type="entry name" value="alpha/beta hydrolase"/>
    <property type="match status" value="1"/>
</dbReference>
<reference evidence="3 4" key="2">
    <citation type="submission" date="2018-11" db="EMBL/GenBank/DDBJ databases">
        <authorList>
            <consortium name="Pathogen Informatics"/>
        </authorList>
    </citation>
    <scope>NUCLEOTIDE SEQUENCE [LARGE SCALE GENOMIC DNA]</scope>
</reference>
<evidence type="ECO:0000259" key="2">
    <source>
        <dbReference type="PROSITE" id="PS51934"/>
    </source>
</evidence>
<dbReference type="PANTHER" id="PTHR21357">
    <property type="entry name" value="FAM172 FAMILY PROTEIN HOMOLOG CG10038"/>
    <property type="match status" value="1"/>
</dbReference>
<gene>
    <name evidence="3" type="ORF">TCLT_LOCUS6650</name>
</gene>
<dbReference type="OrthoDB" id="421951at2759"/>
<sequence length="504" mass="57087">MEHWDDLSLFGFLVYIELAEPSSSSEEEDGQPPSLSSFGYHFDADGVMRDEGGETFKFIDQKSYEEIGHAVSEEIYRIMEKSPYNMNRQYLNCKDKKRSAFIFVSSNWNKKKYLVVLIHGSGAVRAGQWSRRLIMNENLNVGSQLPYLVMCNNRDWGVVVLNTNMNHYKATDGSLLPLPESATAIEHGMTVWRTYIAKAEAISIAVIAHSAGGTVIAGIMENYWKMAWMKKLKCICLTDALFTLPSVAEMDWVPIIQDWRASSETVRLMLQIILELSVESASFGLHLHVLDTENMMRPGELVSNWMHAEEIRCYVEIGDLVEFQRVIGHAKRRIYTHWGVFIGFQDREAYIAHTGTDFGDFGNRFGDESAESLIDIKTKVSRSNLIQVRREELSSVARGDKCRINNSLDKEKCPFPPAVVVDRAILMLGNTNYNLLLNNCEHFAKYCRYGLRESDQAALVSTIIIASATFCITGSLTVAAVVGTLSYTFNHFRREIRLPASFDK</sequence>
<dbReference type="PANTHER" id="PTHR21357:SF4">
    <property type="entry name" value="FAM172 FAMILY PROTEIN HOMOLOG CG10038"/>
    <property type="match status" value="1"/>
</dbReference>
<evidence type="ECO:0000313" key="5">
    <source>
        <dbReference type="WBParaSite" id="TCLT_0000666101-mRNA-1"/>
    </source>
</evidence>
<reference evidence="5" key="1">
    <citation type="submission" date="2017-02" db="UniProtKB">
        <authorList>
            <consortium name="WormBaseParasite"/>
        </authorList>
    </citation>
    <scope>IDENTIFICATION</scope>
</reference>
<accession>A0A0N5D1D8</accession>
<dbReference type="EMBL" id="UYYF01004433">
    <property type="protein sequence ID" value="VDN04023.1"/>
    <property type="molecule type" value="Genomic_DNA"/>
</dbReference>
<evidence type="ECO:0000256" key="1">
    <source>
        <dbReference type="SAM" id="Phobius"/>
    </source>
</evidence>
<proteinExistence type="predicted"/>
<keyword evidence="1" id="KW-1133">Transmembrane helix</keyword>
<keyword evidence="4" id="KW-1185">Reference proteome</keyword>
<dbReference type="AlphaFoldDB" id="A0A0N5D1D8"/>
<dbReference type="OMA" id="RIYTHWG"/>
<dbReference type="InterPro" id="IPR048263">
    <property type="entry name" value="Arb2"/>
</dbReference>
<dbReference type="Proteomes" id="UP000276776">
    <property type="component" value="Unassembled WGS sequence"/>
</dbReference>
<feature type="domain" description="LRAT" evidence="2">
    <location>
        <begin position="327"/>
        <end position="456"/>
    </location>
</feature>
<organism evidence="5">
    <name type="scientific">Thelazia callipaeda</name>
    <name type="common">Oriental eyeworm</name>
    <name type="synonym">Parasitic nematode</name>
    <dbReference type="NCBI Taxonomy" id="103827"/>
    <lineage>
        <taxon>Eukaryota</taxon>
        <taxon>Metazoa</taxon>
        <taxon>Ecdysozoa</taxon>
        <taxon>Nematoda</taxon>
        <taxon>Chromadorea</taxon>
        <taxon>Rhabditida</taxon>
        <taxon>Spirurina</taxon>
        <taxon>Spiruromorpha</taxon>
        <taxon>Thelazioidea</taxon>
        <taxon>Thelaziidae</taxon>
        <taxon>Thelazia</taxon>
    </lineage>
</organism>
<keyword evidence="1" id="KW-0812">Transmembrane</keyword>
<feature type="transmembrane region" description="Helical" evidence="1">
    <location>
        <begin position="457"/>
        <end position="487"/>
    </location>
</feature>
<dbReference type="Pfam" id="PF04970">
    <property type="entry name" value="LRAT"/>
    <property type="match status" value="1"/>
</dbReference>
<dbReference type="Pfam" id="PF22749">
    <property type="entry name" value="Arb2"/>
    <property type="match status" value="1"/>
</dbReference>
<dbReference type="GO" id="GO:0005634">
    <property type="term" value="C:nucleus"/>
    <property type="evidence" value="ECO:0007669"/>
    <property type="project" value="TreeGrafter"/>
</dbReference>
<dbReference type="Gene3D" id="3.90.1720.10">
    <property type="entry name" value="endopeptidase domain like (from Nostoc punctiforme)"/>
    <property type="match status" value="1"/>
</dbReference>
<protein>
    <submittedName>
        <fullName evidence="5">LRAT domain-containing protein</fullName>
    </submittedName>
</protein>
<name>A0A0N5D1D8_THECL</name>
<dbReference type="WBParaSite" id="TCLT_0000666101-mRNA-1">
    <property type="protein sequence ID" value="TCLT_0000666101-mRNA-1"/>
    <property type="gene ID" value="TCLT_0000666101"/>
</dbReference>
<evidence type="ECO:0000313" key="4">
    <source>
        <dbReference type="Proteomes" id="UP000276776"/>
    </source>
</evidence>
<dbReference type="STRING" id="103827.A0A0N5D1D8"/>
<dbReference type="GO" id="GO:0031048">
    <property type="term" value="P:regulatory ncRNA-mediated heterochromatin formation"/>
    <property type="evidence" value="ECO:0007669"/>
    <property type="project" value="TreeGrafter"/>
</dbReference>
<dbReference type="PROSITE" id="PS51934">
    <property type="entry name" value="LRAT"/>
    <property type="match status" value="1"/>
</dbReference>
<dbReference type="InterPro" id="IPR029058">
    <property type="entry name" value="AB_hydrolase_fold"/>
</dbReference>
<dbReference type="GO" id="GO:0035197">
    <property type="term" value="F:siRNA binding"/>
    <property type="evidence" value="ECO:0007669"/>
    <property type="project" value="TreeGrafter"/>
</dbReference>